<evidence type="ECO:0000313" key="3">
    <source>
        <dbReference type="EMBL" id="OCT89433.1"/>
    </source>
</evidence>
<dbReference type="InterPro" id="IPR035901">
    <property type="entry name" value="GIY-YIG_endonuc_sf"/>
</dbReference>
<dbReference type="EMBL" id="CM004470">
    <property type="protein sequence ID" value="OCT89433.1"/>
    <property type="molecule type" value="Genomic_DNA"/>
</dbReference>
<proteinExistence type="predicted"/>
<protein>
    <recommendedName>
        <fullName evidence="2">GIY-YIG domain-containing protein</fullName>
    </recommendedName>
</protein>
<evidence type="ECO:0000259" key="2">
    <source>
        <dbReference type="Pfam" id="PF01541"/>
    </source>
</evidence>
<accession>A0A974HTF0</accession>
<evidence type="ECO:0000313" key="4">
    <source>
        <dbReference type="Proteomes" id="UP000694892"/>
    </source>
</evidence>
<sequence>MYMLKCPCGLVYVGQTMRNVKTRIKEHKGDRRNSKKGSQTDTTVARHFNEAKQPLATEMGGPRGSTTIKSRW</sequence>
<dbReference type="Proteomes" id="UP000694892">
    <property type="component" value="Chromosome 3L"/>
</dbReference>
<dbReference type="AlphaFoldDB" id="A0A974HTF0"/>
<feature type="region of interest" description="Disordered" evidence="1">
    <location>
        <begin position="23"/>
        <end position="72"/>
    </location>
</feature>
<organism evidence="3 4">
    <name type="scientific">Xenopus laevis</name>
    <name type="common">African clawed frog</name>
    <dbReference type="NCBI Taxonomy" id="8355"/>
    <lineage>
        <taxon>Eukaryota</taxon>
        <taxon>Metazoa</taxon>
        <taxon>Chordata</taxon>
        <taxon>Craniata</taxon>
        <taxon>Vertebrata</taxon>
        <taxon>Euteleostomi</taxon>
        <taxon>Amphibia</taxon>
        <taxon>Batrachia</taxon>
        <taxon>Anura</taxon>
        <taxon>Pipoidea</taxon>
        <taxon>Pipidae</taxon>
        <taxon>Xenopodinae</taxon>
        <taxon>Xenopus</taxon>
        <taxon>Xenopus</taxon>
    </lineage>
</organism>
<name>A0A974HTF0_XENLA</name>
<evidence type="ECO:0000256" key="1">
    <source>
        <dbReference type="SAM" id="MobiDB-lite"/>
    </source>
</evidence>
<reference evidence="4" key="1">
    <citation type="journal article" date="2016" name="Nature">
        <title>Genome evolution in the allotetraploid frog Xenopus laevis.</title>
        <authorList>
            <person name="Session A.M."/>
            <person name="Uno Y."/>
            <person name="Kwon T."/>
            <person name="Chapman J.A."/>
            <person name="Toyoda A."/>
            <person name="Takahashi S."/>
            <person name="Fukui A."/>
            <person name="Hikosaka A."/>
            <person name="Suzuki A."/>
            <person name="Kondo M."/>
            <person name="van Heeringen S.J."/>
            <person name="Quigley I."/>
            <person name="Heinz S."/>
            <person name="Ogino H."/>
            <person name="Ochi H."/>
            <person name="Hellsten U."/>
            <person name="Lyons J.B."/>
            <person name="Simakov O."/>
            <person name="Putnam N."/>
            <person name="Stites J."/>
            <person name="Kuroki Y."/>
            <person name="Tanaka T."/>
            <person name="Michiue T."/>
            <person name="Watanabe M."/>
            <person name="Bogdanovic O."/>
            <person name="Lister R."/>
            <person name="Georgiou G."/>
            <person name="Paranjpe S.S."/>
            <person name="van Kruijsbergen I."/>
            <person name="Shu S."/>
            <person name="Carlson J."/>
            <person name="Kinoshita T."/>
            <person name="Ohta Y."/>
            <person name="Mawaribuchi S."/>
            <person name="Jenkins J."/>
            <person name="Grimwood J."/>
            <person name="Schmutz J."/>
            <person name="Mitros T."/>
            <person name="Mozaffari S.V."/>
            <person name="Suzuki Y."/>
            <person name="Haramoto Y."/>
            <person name="Yamamoto T.S."/>
            <person name="Takagi C."/>
            <person name="Heald R."/>
            <person name="Miller K."/>
            <person name="Haudenschild C."/>
            <person name="Kitzman J."/>
            <person name="Nakayama T."/>
            <person name="Izutsu Y."/>
            <person name="Robert J."/>
            <person name="Fortriede J."/>
            <person name="Burns K."/>
            <person name="Lotay V."/>
            <person name="Karimi K."/>
            <person name="Yasuoka Y."/>
            <person name="Dichmann D.S."/>
            <person name="Flajnik M.F."/>
            <person name="Houston D.W."/>
            <person name="Shendure J."/>
            <person name="DuPasquier L."/>
            <person name="Vize P.D."/>
            <person name="Zorn A.M."/>
            <person name="Ito M."/>
            <person name="Marcotte E.M."/>
            <person name="Wallingford J.B."/>
            <person name="Ito Y."/>
            <person name="Asashima M."/>
            <person name="Ueno N."/>
            <person name="Matsuda Y."/>
            <person name="Veenstra G.J."/>
            <person name="Fujiyama A."/>
            <person name="Harland R.M."/>
            <person name="Taira M."/>
            <person name="Rokhsar D.S."/>
        </authorList>
    </citation>
    <scope>NUCLEOTIDE SEQUENCE [LARGE SCALE GENOMIC DNA]</scope>
    <source>
        <strain evidence="4">J</strain>
    </source>
</reference>
<dbReference type="Pfam" id="PF01541">
    <property type="entry name" value="GIY-YIG"/>
    <property type="match status" value="1"/>
</dbReference>
<feature type="domain" description="GIY-YIG" evidence="2">
    <location>
        <begin position="2"/>
        <end position="36"/>
    </location>
</feature>
<gene>
    <name evidence="3" type="ORF">XELAEV_18018054mg</name>
</gene>
<dbReference type="InterPro" id="IPR000305">
    <property type="entry name" value="GIY-YIG_endonuc"/>
</dbReference>
<dbReference type="Gene3D" id="3.40.1440.10">
    <property type="entry name" value="GIY-YIG endonuclease"/>
    <property type="match status" value="1"/>
</dbReference>